<organism evidence="1 2">
    <name type="scientific">Naganishia adeliensis</name>
    <dbReference type="NCBI Taxonomy" id="92952"/>
    <lineage>
        <taxon>Eukaryota</taxon>
        <taxon>Fungi</taxon>
        <taxon>Dikarya</taxon>
        <taxon>Basidiomycota</taxon>
        <taxon>Agaricomycotina</taxon>
        <taxon>Tremellomycetes</taxon>
        <taxon>Filobasidiales</taxon>
        <taxon>Filobasidiaceae</taxon>
        <taxon>Naganishia</taxon>
    </lineage>
</organism>
<evidence type="ECO:0000313" key="1">
    <source>
        <dbReference type="EMBL" id="KAJ9106546.1"/>
    </source>
</evidence>
<dbReference type="Proteomes" id="UP001230649">
    <property type="component" value="Unassembled WGS sequence"/>
</dbReference>
<name>A0ACC2W651_9TREE</name>
<reference evidence="1" key="1">
    <citation type="submission" date="2023-04" db="EMBL/GenBank/DDBJ databases">
        <title>Draft Genome sequencing of Naganishia species isolated from polar environments using Oxford Nanopore Technology.</title>
        <authorList>
            <person name="Leo P."/>
            <person name="Venkateswaran K."/>
        </authorList>
    </citation>
    <scope>NUCLEOTIDE SEQUENCE</scope>
    <source>
        <strain evidence="1">MNA-CCFEE 5262</strain>
    </source>
</reference>
<protein>
    <submittedName>
        <fullName evidence="1">Uncharacterized protein</fullName>
    </submittedName>
</protein>
<dbReference type="EMBL" id="JASBWS010000043">
    <property type="protein sequence ID" value="KAJ9106546.1"/>
    <property type="molecule type" value="Genomic_DNA"/>
</dbReference>
<keyword evidence="2" id="KW-1185">Reference proteome</keyword>
<comment type="caution">
    <text evidence="1">The sequence shown here is derived from an EMBL/GenBank/DDBJ whole genome shotgun (WGS) entry which is preliminary data.</text>
</comment>
<evidence type="ECO:0000313" key="2">
    <source>
        <dbReference type="Proteomes" id="UP001230649"/>
    </source>
</evidence>
<proteinExistence type="predicted"/>
<sequence length="971" mass="110130">MKDHRLGAWSWPLACLLLLATLTSTTWAAKHGDFKTCSQSSFCRRLRSLSERSQTAGFHSPYSLEEGQHSPSSQQDGASWTFPINTELYSDIKFALTVDFLEKGDGIARLRVDEVGSKLPWKRYNEAAKWALVDAEPALTSVGNVKKGSSKGQTVFKYGASGQLELVIGHAPFKITFRRDGEDVMYINERNLFHMEHFRSKEETPAQVDGGSEDQQVFSAASSKKDTAWFEGEPDGELWEERFSKWTDSKPKGPEAFSVDISFPGVEHIFGLAEHASPLSLPSTDGGRYTEPYRLWNVDIFEYEYDSTMALYGAIPLVHAQNAKHSVGLLSLVASETLVDVTHPKSGVQTHWMSESGIMDLLILPGPDPSSLFKQYASLTGTTDLPPQWALGYHQCRWNYIDDTDVLEVQRRFDEEDIPLDVTWLDIEYAEEHRYFDWDKKHFPDPVKVQNEVGSKGRKMVAIVDPHIKRTEDFRIYKDAQEQNVITKKADGTTNFEGWCWTGSSVWVDFFNPASWSWWKDMFSFNVWKDSTKYLYIWNDMNEPSVFDGPEISMPRDNVHHGGWEHRDVHNINGMMFHRATHDALVAREEPAKRSFVLSRSFFAGSQRYGAIWTGDNMGTWEHMAGETSMLLSLNICGMTFCGADVGGFFGNPTPEMLIRWYQAGAFMPFFRAHAHIDTKRREPYLYDEPYKSIMRDTIRLRYTMLPVWYTAFHEASLDGTPTMRPQYVVFPKDVNGFAIDDQYYVGGSGLLVKPITAASMNSAEVYLSDNQPYYNYFNHHMYPASTSRRHVTVPAPLETFPLLVQGGNILPIRERARRASTLMWRDPFTLVIALGRGGEAEGELYLDDGDSFGYQRGEYVWRGFRVVPERGQTVVSSFAKVEENGTSLTSYSATGNEWARKIDGVRVEKIVVLGLQKKPSKVSVDGEVTELEWVWEAGKAANGKSEGTASRLTIKNPSVQIVRAWNIRIA</sequence>
<accession>A0ACC2W651</accession>
<gene>
    <name evidence="1" type="ORF">QFC20_004038</name>
</gene>